<dbReference type="EMBL" id="CP017305">
    <property type="protein sequence ID" value="AOS83617.1"/>
    <property type="molecule type" value="Genomic_DNA"/>
</dbReference>
<keyword evidence="4 8" id="KW-0378">Hydrolase</keyword>
<dbReference type="Proteomes" id="UP000095185">
    <property type="component" value="Chromosome"/>
</dbReference>
<dbReference type="STRING" id="274537.BIU88_05320"/>
<dbReference type="InterPro" id="IPR036590">
    <property type="entry name" value="SRAP-like"/>
</dbReference>
<evidence type="ECO:0000256" key="4">
    <source>
        <dbReference type="ARBA" id="ARBA00022801"/>
    </source>
</evidence>
<evidence type="ECO:0000256" key="5">
    <source>
        <dbReference type="ARBA" id="ARBA00023124"/>
    </source>
</evidence>
<keyword evidence="6" id="KW-0238">DNA-binding</keyword>
<dbReference type="GO" id="GO:0006508">
    <property type="term" value="P:proteolysis"/>
    <property type="evidence" value="ECO:0007669"/>
    <property type="project" value="UniProtKB-KW"/>
</dbReference>
<evidence type="ECO:0000256" key="7">
    <source>
        <dbReference type="ARBA" id="ARBA00023239"/>
    </source>
</evidence>
<gene>
    <name evidence="9" type="ORF">BIU88_05320</name>
</gene>
<evidence type="ECO:0000256" key="1">
    <source>
        <dbReference type="ARBA" id="ARBA00008136"/>
    </source>
</evidence>
<evidence type="ECO:0000256" key="3">
    <source>
        <dbReference type="ARBA" id="ARBA00022763"/>
    </source>
</evidence>
<organism evidence="9 10">
    <name type="scientific">Chlorobaculum limnaeum</name>
    <dbReference type="NCBI Taxonomy" id="274537"/>
    <lineage>
        <taxon>Bacteria</taxon>
        <taxon>Pseudomonadati</taxon>
        <taxon>Chlorobiota</taxon>
        <taxon>Chlorobiia</taxon>
        <taxon>Chlorobiales</taxon>
        <taxon>Chlorobiaceae</taxon>
        <taxon>Chlorobaculum</taxon>
    </lineage>
</organism>
<keyword evidence="3" id="KW-0227">DNA damage</keyword>
<dbReference type="GO" id="GO:0003697">
    <property type="term" value="F:single-stranded DNA binding"/>
    <property type="evidence" value="ECO:0007669"/>
    <property type="project" value="InterPro"/>
</dbReference>
<evidence type="ECO:0000313" key="9">
    <source>
        <dbReference type="EMBL" id="AOS83617.1"/>
    </source>
</evidence>
<dbReference type="GO" id="GO:0008233">
    <property type="term" value="F:peptidase activity"/>
    <property type="evidence" value="ECO:0007669"/>
    <property type="project" value="UniProtKB-KW"/>
</dbReference>
<sequence length="230" mass="26577">MCGRFGFYELSHFIEQLRQLELPFEEAPGFGYRQSWNIAPGSSVVTLFGDHGRYRLGMARWGLIPHWSKEMPKNRPINARAESLAVKPFFRHMLNRRHCIVPASGFYEWKPAGEKRKEPWYIHRRDDRPMALAGLWDEWQPPGPPSPPLRTCTIITTGANREMKPVHDRMPVILEEAEWAAWLDSSNRDTTRLLDPADEKALDLWPVSTMVNNPRNDTPECIERVAESAS</sequence>
<keyword evidence="5" id="KW-0190">Covalent protein-DNA linkage</keyword>
<keyword evidence="7" id="KW-0456">Lyase</keyword>
<name>A0A1D8D3N5_CHLLM</name>
<keyword evidence="2 8" id="KW-0645">Protease</keyword>
<dbReference type="GO" id="GO:0016829">
    <property type="term" value="F:lyase activity"/>
    <property type="evidence" value="ECO:0007669"/>
    <property type="project" value="UniProtKB-KW"/>
</dbReference>
<evidence type="ECO:0000256" key="8">
    <source>
        <dbReference type="RuleBase" id="RU364100"/>
    </source>
</evidence>
<dbReference type="Pfam" id="PF02586">
    <property type="entry name" value="SRAP"/>
    <property type="match status" value="1"/>
</dbReference>
<evidence type="ECO:0000313" key="10">
    <source>
        <dbReference type="Proteomes" id="UP000095185"/>
    </source>
</evidence>
<dbReference type="AlphaFoldDB" id="A0A1D8D3N5"/>
<evidence type="ECO:0000256" key="2">
    <source>
        <dbReference type="ARBA" id="ARBA00022670"/>
    </source>
</evidence>
<proteinExistence type="inferred from homology"/>
<dbReference type="PANTHER" id="PTHR13604:SF0">
    <property type="entry name" value="ABASIC SITE PROCESSING PROTEIN HMCES"/>
    <property type="match status" value="1"/>
</dbReference>
<comment type="similarity">
    <text evidence="1 8">Belongs to the SOS response-associated peptidase family.</text>
</comment>
<dbReference type="PANTHER" id="PTHR13604">
    <property type="entry name" value="DC12-RELATED"/>
    <property type="match status" value="1"/>
</dbReference>
<reference evidence="9" key="1">
    <citation type="submission" date="2016-09" db="EMBL/GenBank/DDBJ databases">
        <title>Genome sequence of Chlorobaculum limnaeum.</title>
        <authorList>
            <person name="Liu Z."/>
            <person name="Tank M."/>
            <person name="Bryant D.A."/>
        </authorList>
    </citation>
    <scope>NUCLEOTIDE SEQUENCE [LARGE SCALE GENOMIC DNA]</scope>
    <source>
        <strain evidence="9">DSM 1677</strain>
    </source>
</reference>
<dbReference type="SUPFAM" id="SSF143081">
    <property type="entry name" value="BB1717-like"/>
    <property type="match status" value="1"/>
</dbReference>
<dbReference type="GO" id="GO:0106300">
    <property type="term" value="P:protein-DNA covalent cross-linking repair"/>
    <property type="evidence" value="ECO:0007669"/>
    <property type="project" value="InterPro"/>
</dbReference>
<accession>A0A1D8D3N5</accession>
<dbReference type="OrthoDB" id="9782620at2"/>
<dbReference type="KEGG" id="clz:BIU88_05320"/>
<protein>
    <recommendedName>
        <fullName evidence="8">Abasic site processing protein</fullName>
        <ecNumber evidence="8">3.4.-.-</ecNumber>
    </recommendedName>
</protein>
<dbReference type="RefSeq" id="WP_069809352.1">
    <property type="nucleotide sequence ID" value="NZ_CP017305.1"/>
</dbReference>
<dbReference type="Gene3D" id="3.90.1680.10">
    <property type="entry name" value="SOS response associated peptidase-like"/>
    <property type="match status" value="1"/>
</dbReference>
<keyword evidence="10" id="KW-1185">Reference proteome</keyword>
<dbReference type="EC" id="3.4.-.-" evidence="8"/>
<dbReference type="InterPro" id="IPR003738">
    <property type="entry name" value="SRAP"/>
</dbReference>
<evidence type="ECO:0000256" key="6">
    <source>
        <dbReference type="ARBA" id="ARBA00023125"/>
    </source>
</evidence>